<dbReference type="OrthoDB" id="6779347at2759"/>
<protein>
    <submittedName>
        <fullName evidence="2">Uncharacterized protein</fullName>
    </submittedName>
</protein>
<dbReference type="Proteomes" id="UP000270094">
    <property type="component" value="Unassembled WGS sequence"/>
</dbReference>
<sequence length="124" mass="14105">MTCQFNPADVFFYGPQAMPAELRAGRPQSEKMQAQNNSGGSGQREERDAPRESGLLSYFLRVPTELLLNTDQSSDYAPYDEYEESEDYSGAVYEQEIDAETAFSEHFRQRFSELSLFSSFSTLL</sequence>
<gene>
    <name evidence="2" type="ORF">SVUK_LOCUS19283</name>
</gene>
<reference evidence="2 3" key="1">
    <citation type="submission" date="2018-11" db="EMBL/GenBank/DDBJ databases">
        <authorList>
            <consortium name="Pathogen Informatics"/>
        </authorList>
    </citation>
    <scope>NUCLEOTIDE SEQUENCE [LARGE SCALE GENOMIC DNA]</scope>
</reference>
<proteinExistence type="predicted"/>
<evidence type="ECO:0000256" key="1">
    <source>
        <dbReference type="SAM" id="MobiDB-lite"/>
    </source>
</evidence>
<organism evidence="2 3">
    <name type="scientific">Strongylus vulgaris</name>
    <name type="common">Blood worm</name>
    <dbReference type="NCBI Taxonomy" id="40348"/>
    <lineage>
        <taxon>Eukaryota</taxon>
        <taxon>Metazoa</taxon>
        <taxon>Ecdysozoa</taxon>
        <taxon>Nematoda</taxon>
        <taxon>Chromadorea</taxon>
        <taxon>Rhabditida</taxon>
        <taxon>Rhabditina</taxon>
        <taxon>Rhabditomorpha</taxon>
        <taxon>Strongyloidea</taxon>
        <taxon>Strongylidae</taxon>
        <taxon>Strongylus</taxon>
    </lineage>
</organism>
<name>A0A3P7LP98_STRVU</name>
<feature type="region of interest" description="Disordered" evidence="1">
    <location>
        <begin position="21"/>
        <end position="51"/>
    </location>
</feature>
<dbReference type="AlphaFoldDB" id="A0A3P7LP98"/>
<evidence type="ECO:0000313" key="2">
    <source>
        <dbReference type="EMBL" id="VDM84285.1"/>
    </source>
</evidence>
<keyword evidence="3" id="KW-1185">Reference proteome</keyword>
<dbReference type="EMBL" id="UYYB01129049">
    <property type="protein sequence ID" value="VDM84285.1"/>
    <property type="molecule type" value="Genomic_DNA"/>
</dbReference>
<evidence type="ECO:0000313" key="3">
    <source>
        <dbReference type="Proteomes" id="UP000270094"/>
    </source>
</evidence>
<accession>A0A3P7LP98</accession>